<evidence type="ECO:0000313" key="1">
    <source>
        <dbReference type="EMBL" id="RRQ20696.1"/>
    </source>
</evidence>
<dbReference type="Proteomes" id="UP000287798">
    <property type="component" value="Unassembled WGS sequence"/>
</dbReference>
<comment type="caution">
    <text evidence="1">The sequence shown here is derived from an EMBL/GenBank/DDBJ whole genome shotgun (WGS) entry which is preliminary data.</text>
</comment>
<dbReference type="AlphaFoldDB" id="A0A426QG20"/>
<protein>
    <submittedName>
        <fullName evidence="1">Uncharacterized protein</fullName>
    </submittedName>
</protein>
<accession>A0A426QG20</accession>
<sequence>MRHGNHPQDRILDQARLDYIEQLRTIAAGRGGEDQHNLTQVRARRELADAQLKELELSKQAGELVPSTDAEALMSGWASSGRREMEVALDKAVDLIERQHEITVDRADVDDIFEAAFSAIADYPQFYDFTDTEVSSDSTATS</sequence>
<dbReference type="EMBL" id="QZMU01000001">
    <property type="protein sequence ID" value="RRQ20696.1"/>
    <property type="molecule type" value="Genomic_DNA"/>
</dbReference>
<dbReference type="OrthoDB" id="8963209at2"/>
<keyword evidence="2" id="KW-1185">Reference proteome</keyword>
<dbReference type="RefSeq" id="WP_125179909.1">
    <property type="nucleotide sequence ID" value="NZ_QZMU01000001.1"/>
</dbReference>
<gene>
    <name evidence="1" type="ORF">D6C00_00985</name>
</gene>
<proteinExistence type="predicted"/>
<evidence type="ECO:0000313" key="2">
    <source>
        <dbReference type="Proteomes" id="UP000287798"/>
    </source>
</evidence>
<name>A0A426QG20_9GAMM</name>
<reference evidence="1 2" key="1">
    <citation type="journal article" date="2010" name="Int. J. Syst. Evol. Microbiol.">
        <title>Thiohalobacter thiocyanaticus gen. nov., sp. nov., a moderately halophilic, sulfur-oxidizing gammaproteobacterium from hypersaline lakes, that utilizes thiocyanate.</title>
        <authorList>
            <person name="Sorokin D.Y."/>
            <person name="Kovaleva O.L."/>
            <person name="Tourova T.P."/>
            <person name="Muyzer G."/>
        </authorList>
    </citation>
    <scope>NUCLEOTIDE SEQUENCE [LARGE SCALE GENOMIC DNA]</scope>
    <source>
        <strain evidence="1 2">Hrh1</strain>
    </source>
</reference>
<organism evidence="1 2">
    <name type="scientific">Thiohalobacter thiocyanaticus</name>
    <dbReference type="NCBI Taxonomy" id="585455"/>
    <lineage>
        <taxon>Bacteria</taxon>
        <taxon>Pseudomonadati</taxon>
        <taxon>Pseudomonadota</taxon>
        <taxon>Gammaproteobacteria</taxon>
        <taxon>Thiohalobacterales</taxon>
        <taxon>Thiohalobacteraceae</taxon>
        <taxon>Thiohalobacter</taxon>
    </lineage>
</organism>